<reference evidence="6" key="1">
    <citation type="submission" date="2023-07" db="EMBL/GenBank/DDBJ databases">
        <authorList>
            <consortium name="CYATHOMIX"/>
        </authorList>
    </citation>
    <scope>NUCLEOTIDE SEQUENCE</scope>
    <source>
        <strain evidence="6">N/A</strain>
    </source>
</reference>
<evidence type="ECO:0000256" key="5">
    <source>
        <dbReference type="ARBA" id="ARBA00023180"/>
    </source>
</evidence>
<organism evidence="6 7">
    <name type="scientific">Cylicocyclus nassatus</name>
    <name type="common">Nematode worm</name>
    <dbReference type="NCBI Taxonomy" id="53992"/>
    <lineage>
        <taxon>Eukaryota</taxon>
        <taxon>Metazoa</taxon>
        <taxon>Ecdysozoa</taxon>
        <taxon>Nematoda</taxon>
        <taxon>Chromadorea</taxon>
        <taxon>Rhabditida</taxon>
        <taxon>Rhabditina</taxon>
        <taxon>Rhabditomorpha</taxon>
        <taxon>Strongyloidea</taxon>
        <taxon>Strongylidae</taxon>
        <taxon>Cylicocyclus</taxon>
    </lineage>
</organism>
<comment type="caution">
    <text evidence="6">The sequence shown here is derived from an EMBL/GenBank/DDBJ whole genome shotgun (WGS) entry which is preliminary data.</text>
</comment>
<evidence type="ECO:0000313" key="6">
    <source>
        <dbReference type="EMBL" id="CAJ0604817.1"/>
    </source>
</evidence>
<dbReference type="PANTHER" id="PTHR13234:SF8">
    <property type="entry name" value="GAMMA-INTERFERON-INDUCIBLE LYSOSOMAL THIOL REDUCTASE"/>
    <property type="match status" value="1"/>
</dbReference>
<evidence type="ECO:0000256" key="3">
    <source>
        <dbReference type="ARBA" id="ARBA00022525"/>
    </source>
</evidence>
<dbReference type="InterPro" id="IPR004911">
    <property type="entry name" value="Interferon-induced_GILT"/>
</dbReference>
<dbReference type="GO" id="GO:0005576">
    <property type="term" value="C:extracellular region"/>
    <property type="evidence" value="ECO:0007669"/>
    <property type="project" value="UniProtKB-SubCell"/>
</dbReference>
<keyword evidence="3" id="KW-0964">Secreted</keyword>
<dbReference type="PANTHER" id="PTHR13234">
    <property type="entry name" value="GAMMA-INTERFERON INDUCIBLE LYSOSOMAL THIOL REDUCTASE GILT"/>
    <property type="match status" value="1"/>
</dbReference>
<evidence type="ECO:0000256" key="1">
    <source>
        <dbReference type="ARBA" id="ARBA00004613"/>
    </source>
</evidence>
<comment type="similarity">
    <text evidence="2">Belongs to the GILT family.</text>
</comment>
<evidence type="ECO:0000256" key="2">
    <source>
        <dbReference type="ARBA" id="ARBA00005679"/>
    </source>
</evidence>
<sequence>MLLYLLIAGLSFVSSDRCGSVPPSLWCSSKNLSTECGFDKLCDRYRSSTNNKRINVTVLIEALCPDCQRYIVEELYPNVYKNFANFINLELVPYGNAHFVNGTIQCQHGPEECKINKFESCLIDAVKAQDQYVPFIYCLENNLQYKVPFETAAEKCFKKQSISTDIQMLVQSCLVSRLGELLQKKAGERTDSVWPDKHRHVPWVVINDISIESEQMMMDHLSYLICTWYTGDKEIPYCQKEEKKKYKMWSLNV</sequence>
<evidence type="ECO:0000256" key="4">
    <source>
        <dbReference type="ARBA" id="ARBA00022729"/>
    </source>
</evidence>
<dbReference type="EMBL" id="CATQJL010000316">
    <property type="protein sequence ID" value="CAJ0604817.1"/>
    <property type="molecule type" value="Genomic_DNA"/>
</dbReference>
<dbReference type="AlphaFoldDB" id="A0AA36H6F0"/>
<evidence type="ECO:0000313" key="7">
    <source>
        <dbReference type="Proteomes" id="UP001176961"/>
    </source>
</evidence>
<keyword evidence="5" id="KW-0325">Glycoprotein</keyword>
<dbReference type="Pfam" id="PF03227">
    <property type="entry name" value="GILT"/>
    <property type="match status" value="1"/>
</dbReference>
<gene>
    <name evidence="6" type="ORF">CYNAS_LOCUS16800</name>
</gene>
<dbReference type="GO" id="GO:0016671">
    <property type="term" value="F:oxidoreductase activity, acting on a sulfur group of donors, disulfide as acceptor"/>
    <property type="evidence" value="ECO:0007669"/>
    <property type="project" value="InterPro"/>
</dbReference>
<comment type="subcellular location">
    <subcellularLocation>
        <location evidence="1">Secreted</location>
    </subcellularLocation>
</comment>
<proteinExistence type="inferred from homology"/>
<dbReference type="Proteomes" id="UP001176961">
    <property type="component" value="Unassembled WGS sequence"/>
</dbReference>
<keyword evidence="4" id="KW-0732">Signal</keyword>
<accession>A0AA36H6F0</accession>
<keyword evidence="7" id="KW-1185">Reference proteome</keyword>
<name>A0AA36H6F0_CYLNA</name>
<protein>
    <submittedName>
        <fullName evidence="6">Uncharacterized protein</fullName>
    </submittedName>
</protein>